<protein>
    <submittedName>
        <fullName evidence="2">Nodulation protein S (NodS)</fullName>
    </submittedName>
</protein>
<keyword evidence="3" id="KW-1185">Reference proteome</keyword>
<dbReference type="InterPro" id="IPR041698">
    <property type="entry name" value="Methyltransf_25"/>
</dbReference>
<gene>
    <name evidence="2" type="ORF">BC793_10518</name>
</gene>
<organism evidence="2 3">
    <name type="scientific">Actinoplanes xinjiangensis</name>
    <dbReference type="NCBI Taxonomy" id="512350"/>
    <lineage>
        <taxon>Bacteria</taxon>
        <taxon>Bacillati</taxon>
        <taxon>Actinomycetota</taxon>
        <taxon>Actinomycetes</taxon>
        <taxon>Micromonosporales</taxon>
        <taxon>Micromonosporaceae</taxon>
        <taxon>Actinoplanes</taxon>
    </lineage>
</organism>
<feature type="domain" description="Methyltransferase" evidence="1">
    <location>
        <begin position="62"/>
        <end position="150"/>
    </location>
</feature>
<dbReference type="Proteomes" id="UP000245697">
    <property type="component" value="Unassembled WGS sequence"/>
</dbReference>
<dbReference type="InterPro" id="IPR029063">
    <property type="entry name" value="SAM-dependent_MTases_sf"/>
</dbReference>
<name>A0A316FIX3_9ACTN</name>
<dbReference type="OrthoDB" id="116799at2"/>
<comment type="caution">
    <text evidence="2">The sequence shown here is derived from an EMBL/GenBank/DDBJ whole genome shotgun (WGS) entry which is preliminary data.</text>
</comment>
<sequence length="204" mass="22554">MTRAAGDAAPPETSVSLDHFIGLYEAKDDPWDVATKWHDRRKFAVTVASLPRERYRRCYEPGASIGTLSRMLAGRCDEVLTTDSVPEAVELARQNTADLPNVRVERAELPADLPDGDFDLVVIGDLLYYLSGDDLTATLDGLTRRLEPGGDLVAVHFRDRENSGSYDGFNAHAALLATAGLDHVVHHEDEWFVLDVLRRSHDVA</sequence>
<evidence type="ECO:0000313" key="2">
    <source>
        <dbReference type="EMBL" id="PWK48674.1"/>
    </source>
</evidence>
<dbReference type="CDD" id="cd02440">
    <property type="entry name" value="AdoMet_MTases"/>
    <property type="match status" value="1"/>
</dbReference>
<dbReference type="EMBL" id="QGGR01000005">
    <property type="protein sequence ID" value="PWK48674.1"/>
    <property type="molecule type" value="Genomic_DNA"/>
</dbReference>
<dbReference type="SUPFAM" id="SSF53335">
    <property type="entry name" value="S-adenosyl-L-methionine-dependent methyltransferases"/>
    <property type="match status" value="1"/>
</dbReference>
<evidence type="ECO:0000259" key="1">
    <source>
        <dbReference type="Pfam" id="PF13649"/>
    </source>
</evidence>
<proteinExistence type="predicted"/>
<dbReference type="AlphaFoldDB" id="A0A316FIX3"/>
<dbReference type="Pfam" id="PF13649">
    <property type="entry name" value="Methyltransf_25"/>
    <property type="match status" value="1"/>
</dbReference>
<dbReference type="RefSeq" id="WP_109592514.1">
    <property type="nucleotide sequence ID" value="NZ_BONA01000034.1"/>
</dbReference>
<accession>A0A316FIX3</accession>
<reference evidence="2 3" key="1">
    <citation type="submission" date="2018-05" db="EMBL/GenBank/DDBJ databases">
        <title>Genomic Encyclopedia of Archaeal and Bacterial Type Strains, Phase II (KMG-II): from individual species to whole genera.</title>
        <authorList>
            <person name="Goeker M."/>
        </authorList>
    </citation>
    <scope>NUCLEOTIDE SEQUENCE [LARGE SCALE GENOMIC DNA]</scope>
    <source>
        <strain evidence="2 3">DSM 45184</strain>
    </source>
</reference>
<dbReference type="Gene3D" id="3.40.50.150">
    <property type="entry name" value="Vaccinia Virus protein VP39"/>
    <property type="match status" value="1"/>
</dbReference>
<evidence type="ECO:0000313" key="3">
    <source>
        <dbReference type="Proteomes" id="UP000245697"/>
    </source>
</evidence>